<feature type="compositionally biased region" description="Polar residues" evidence="1">
    <location>
        <begin position="20"/>
        <end position="30"/>
    </location>
</feature>
<evidence type="ECO:0000313" key="2">
    <source>
        <dbReference type="EMBL" id="GAF27369.1"/>
    </source>
</evidence>
<accession>A0A0S6UIJ2</accession>
<dbReference type="AlphaFoldDB" id="A0A0S6UIJ2"/>
<sequence>MLTTKQGAARLRLRKMEPATGSNPEPQWIL</sequence>
<organism evidence="2">
    <name type="scientific">Moorella thermoacetica Y72</name>
    <dbReference type="NCBI Taxonomy" id="1325331"/>
    <lineage>
        <taxon>Bacteria</taxon>
        <taxon>Bacillati</taxon>
        <taxon>Bacillota</taxon>
        <taxon>Clostridia</taxon>
        <taxon>Neomoorellales</taxon>
        <taxon>Neomoorellaceae</taxon>
        <taxon>Neomoorella</taxon>
    </lineage>
</organism>
<proteinExistence type="predicted"/>
<dbReference type="EMBL" id="DF238840">
    <property type="protein sequence ID" value="GAF27369.1"/>
    <property type="molecule type" value="Genomic_DNA"/>
</dbReference>
<reference evidence="2" key="1">
    <citation type="journal article" date="2014" name="Gene">
        <title>Genome-guided analysis of transformation efficiency and carbon dioxide assimilation by Moorella thermoacetica Y72.</title>
        <authorList>
            <person name="Tsukahara K."/>
            <person name="Kita A."/>
            <person name="Nakashimada Y."/>
            <person name="Hoshino T."/>
            <person name="Murakami K."/>
        </authorList>
    </citation>
    <scope>NUCLEOTIDE SEQUENCE [LARGE SCALE GENOMIC DNA]</scope>
    <source>
        <strain evidence="2">Y72</strain>
    </source>
</reference>
<name>A0A0S6UIJ2_NEOTH</name>
<protein>
    <submittedName>
        <fullName evidence="2">Uncharacterized protein</fullName>
    </submittedName>
</protein>
<feature type="region of interest" description="Disordered" evidence="1">
    <location>
        <begin position="1"/>
        <end position="30"/>
    </location>
</feature>
<dbReference type="Proteomes" id="UP000063718">
    <property type="component" value="Unassembled WGS sequence"/>
</dbReference>
<evidence type="ECO:0000256" key="1">
    <source>
        <dbReference type="SAM" id="MobiDB-lite"/>
    </source>
</evidence>
<gene>
    <name evidence="2" type="ORF">MTY_2710</name>
</gene>